<reference evidence="1 2" key="1">
    <citation type="submission" date="2016-10" db="EMBL/GenBank/DDBJ databases">
        <title>Arsenicibacter rosenii gen. nov., sp. nov., an efficient arsenic-methylating bacterium isolated from an arsenic-contaminated paddy soil.</title>
        <authorList>
            <person name="Huang K."/>
        </authorList>
    </citation>
    <scope>NUCLEOTIDE SEQUENCE [LARGE SCALE GENOMIC DNA]</scope>
    <source>
        <strain evidence="1 2">SM-1</strain>
    </source>
</reference>
<evidence type="ECO:0000313" key="1">
    <source>
        <dbReference type="EMBL" id="OIN60297.1"/>
    </source>
</evidence>
<name>A0A1S2VNE5_9BACT</name>
<dbReference type="Proteomes" id="UP000181790">
    <property type="component" value="Unassembled WGS sequence"/>
</dbReference>
<dbReference type="AlphaFoldDB" id="A0A1S2VNE5"/>
<dbReference type="RefSeq" id="WP_071502090.1">
    <property type="nucleotide sequence ID" value="NZ_MORL01000002.1"/>
</dbReference>
<gene>
    <name evidence="1" type="ORF">BLX24_05555</name>
</gene>
<dbReference type="SUPFAM" id="SSF46689">
    <property type="entry name" value="Homeodomain-like"/>
    <property type="match status" value="1"/>
</dbReference>
<evidence type="ECO:0000313" key="2">
    <source>
        <dbReference type="Proteomes" id="UP000181790"/>
    </source>
</evidence>
<dbReference type="Pfam" id="PF13565">
    <property type="entry name" value="HTH_32"/>
    <property type="match status" value="1"/>
</dbReference>
<dbReference type="EMBL" id="MORL01000002">
    <property type="protein sequence ID" value="OIN60297.1"/>
    <property type="molecule type" value="Genomic_DNA"/>
</dbReference>
<dbReference type="OrthoDB" id="960257at2"/>
<accession>A0A1S2VNE5</accession>
<sequence>MGRVNTPILTESQRTELETLFKKSDNHSLRKRCQTILLKADGRFSKDVAKIVGMSHVSVNSWLNRYKSEGIAGLLIKPGRGCKPKIDKQTDGTQIVALAKKHRQRLETAKAEWETNSGKSVSRATFRRFLKVLGDDING</sequence>
<dbReference type="InterPro" id="IPR009057">
    <property type="entry name" value="Homeodomain-like_sf"/>
</dbReference>
<organism evidence="1 2">
    <name type="scientific">Arsenicibacter rosenii</name>
    <dbReference type="NCBI Taxonomy" id="1750698"/>
    <lineage>
        <taxon>Bacteria</taxon>
        <taxon>Pseudomonadati</taxon>
        <taxon>Bacteroidota</taxon>
        <taxon>Cytophagia</taxon>
        <taxon>Cytophagales</taxon>
        <taxon>Spirosomataceae</taxon>
        <taxon>Arsenicibacter</taxon>
    </lineage>
</organism>
<protein>
    <submittedName>
        <fullName evidence="1">Uncharacterized protein</fullName>
    </submittedName>
</protein>
<proteinExistence type="predicted"/>
<comment type="caution">
    <text evidence="1">The sequence shown here is derived from an EMBL/GenBank/DDBJ whole genome shotgun (WGS) entry which is preliminary data.</text>
</comment>
<keyword evidence="2" id="KW-1185">Reference proteome</keyword>